<sequence length="239" mass="27775">MDNRIQPFMDALLDSVHDRELFLRRLEPCAQALGFEYYSYIVFSCYPASRPKMLIEGNYPAEYLEDYRKLRVYLQDPVIDQAHHSTLQFHWDEEFYQDKPELWWRMAQFGIREGWSQSIKDCYGRLGILTFAGKKIPEQSPEAGARNETFFLWLAQITHKTLREALISVNDEAIKDVLTLREKDILRWCSEGKTSEEIAMLMGLSERTVNFHIGNSIKKLSVANKTAATAKACICNSFN</sequence>
<keyword evidence="4" id="KW-0804">Transcription</keyword>
<keyword evidence="1" id="KW-0805">Transcription regulation</keyword>
<reference evidence="6 7" key="1">
    <citation type="submission" date="2018-06" db="EMBL/GenBank/DDBJ databases">
        <authorList>
            <consortium name="Pathogen Informatics"/>
            <person name="Doyle S."/>
        </authorList>
    </citation>
    <scope>NUCLEOTIDE SEQUENCE [LARGE SCALE GENOMIC DNA]</scope>
    <source>
        <strain evidence="6 7">NCTC12961</strain>
    </source>
</reference>
<dbReference type="Gene3D" id="3.30.450.80">
    <property type="entry name" value="Transcription factor LuxR-like, autoinducer-binding domain"/>
    <property type="match status" value="1"/>
</dbReference>
<accession>A0A2X4UD75</accession>
<evidence type="ECO:0000256" key="2">
    <source>
        <dbReference type="ARBA" id="ARBA00023125"/>
    </source>
</evidence>
<keyword evidence="2" id="KW-0238">DNA-binding</keyword>
<dbReference type="InterPro" id="IPR016032">
    <property type="entry name" value="Sig_transdc_resp-reg_C-effctor"/>
</dbReference>
<dbReference type="SUPFAM" id="SSF46894">
    <property type="entry name" value="C-terminal effector domain of the bipartite response regulators"/>
    <property type="match status" value="1"/>
</dbReference>
<feature type="domain" description="HTH luxR-type" evidence="5">
    <location>
        <begin position="171"/>
        <end position="236"/>
    </location>
</feature>
<dbReference type="GO" id="GO:0003677">
    <property type="term" value="F:DNA binding"/>
    <property type="evidence" value="ECO:0007669"/>
    <property type="project" value="UniProtKB-KW"/>
</dbReference>
<dbReference type="EMBL" id="LS483469">
    <property type="protein sequence ID" value="SQI36791.1"/>
    <property type="molecule type" value="Genomic_DNA"/>
</dbReference>
<dbReference type="PROSITE" id="PS00622">
    <property type="entry name" value="HTH_LUXR_1"/>
    <property type="match status" value="1"/>
</dbReference>
<dbReference type="InterPro" id="IPR005143">
    <property type="entry name" value="TF_LuxR_autoind-bd_dom"/>
</dbReference>
<gene>
    <name evidence="6" type="primary">sdiA</name>
    <name evidence="6" type="ORF">NCTC12961_02245</name>
</gene>
<dbReference type="PANTHER" id="PTHR44688">
    <property type="entry name" value="DNA-BINDING TRANSCRIPTIONAL ACTIVATOR DEVR_DOSR"/>
    <property type="match status" value="1"/>
</dbReference>
<evidence type="ECO:0000259" key="5">
    <source>
        <dbReference type="PROSITE" id="PS50043"/>
    </source>
</evidence>
<dbReference type="InterPro" id="IPR000792">
    <property type="entry name" value="Tscrpt_reg_LuxR_C"/>
</dbReference>
<dbReference type="CDD" id="cd06170">
    <property type="entry name" value="LuxR_C_like"/>
    <property type="match status" value="1"/>
</dbReference>
<name>A0A2X4UD75_SERPL</name>
<evidence type="ECO:0000256" key="4">
    <source>
        <dbReference type="ARBA" id="ARBA00023163"/>
    </source>
</evidence>
<dbReference type="Proteomes" id="UP000248897">
    <property type="component" value="Chromosome 1"/>
</dbReference>
<dbReference type="Pfam" id="PF03472">
    <property type="entry name" value="Autoind_bind"/>
    <property type="match status" value="1"/>
</dbReference>
<organism evidence="6 7">
    <name type="scientific">Serratia plymuthica</name>
    <dbReference type="NCBI Taxonomy" id="82996"/>
    <lineage>
        <taxon>Bacteria</taxon>
        <taxon>Pseudomonadati</taxon>
        <taxon>Pseudomonadota</taxon>
        <taxon>Gammaproteobacteria</taxon>
        <taxon>Enterobacterales</taxon>
        <taxon>Yersiniaceae</taxon>
        <taxon>Serratia</taxon>
    </lineage>
</organism>
<dbReference type="PRINTS" id="PR00038">
    <property type="entry name" value="HTHLUXR"/>
</dbReference>
<evidence type="ECO:0000256" key="1">
    <source>
        <dbReference type="ARBA" id="ARBA00023015"/>
    </source>
</evidence>
<dbReference type="PROSITE" id="PS50043">
    <property type="entry name" value="HTH_LUXR_2"/>
    <property type="match status" value="1"/>
</dbReference>
<dbReference type="STRING" id="82996.ADP72_01590"/>
<dbReference type="InterPro" id="IPR036388">
    <property type="entry name" value="WH-like_DNA-bd_sf"/>
</dbReference>
<protein>
    <submittedName>
        <fullName evidence="6">Regulatory protein SdiA</fullName>
    </submittedName>
</protein>
<evidence type="ECO:0000313" key="7">
    <source>
        <dbReference type="Proteomes" id="UP000248897"/>
    </source>
</evidence>
<evidence type="ECO:0000256" key="3">
    <source>
        <dbReference type="ARBA" id="ARBA00023159"/>
    </source>
</evidence>
<dbReference type="Pfam" id="PF00196">
    <property type="entry name" value="GerE"/>
    <property type="match status" value="1"/>
</dbReference>
<dbReference type="PANTHER" id="PTHR44688:SF16">
    <property type="entry name" value="DNA-BINDING TRANSCRIPTIONAL ACTIVATOR DEVR_DOSR"/>
    <property type="match status" value="1"/>
</dbReference>
<dbReference type="SMART" id="SM00421">
    <property type="entry name" value="HTH_LUXR"/>
    <property type="match status" value="1"/>
</dbReference>
<dbReference type="AlphaFoldDB" id="A0A2X4UD75"/>
<proteinExistence type="predicted"/>
<evidence type="ECO:0000313" key="6">
    <source>
        <dbReference type="EMBL" id="SQI36791.1"/>
    </source>
</evidence>
<dbReference type="Gene3D" id="1.10.10.10">
    <property type="entry name" value="Winged helix-like DNA-binding domain superfamily/Winged helix DNA-binding domain"/>
    <property type="match status" value="1"/>
</dbReference>
<dbReference type="InterPro" id="IPR036693">
    <property type="entry name" value="TF_LuxR_autoind-bd_dom_sf"/>
</dbReference>
<dbReference type="GO" id="GO:0006355">
    <property type="term" value="P:regulation of DNA-templated transcription"/>
    <property type="evidence" value="ECO:0007669"/>
    <property type="project" value="InterPro"/>
</dbReference>
<dbReference type="SUPFAM" id="SSF75516">
    <property type="entry name" value="Pheromone-binding domain of LuxR-like quorum-sensing transcription factors"/>
    <property type="match status" value="1"/>
</dbReference>
<keyword evidence="3" id="KW-0010">Activator</keyword>